<dbReference type="PROSITE" id="PS00181">
    <property type="entry name" value="GLNA_ATP"/>
    <property type="match status" value="1"/>
</dbReference>
<proteinExistence type="inferred from homology"/>
<dbReference type="InterPro" id="IPR008146">
    <property type="entry name" value="Gln_synth_cat_dom"/>
</dbReference>
<feature type="domain" description="GS catalytic" evidence="3">
    <location>
        <begin position="540"/>
        <end position="868"/>
    </location>
</feature>
<dbReference type="Gene3D" id="3.30.590.10">
    <property type="entry name" value="Glutamine synthetase/guanido kinase, catalytic domain"/>
    <property type="match status" value="1"/>
</dbReference>
<evidence type="ECO:0000256" key="1">
    <source>
        <dbReference type="PROSITE-ProRule" id="PRU01331"/>
    </source>
</evidence>
<gene>
    <name evidence="4" type="ORF">QTJ16_006916</name>
</gene>
<dbReference type="GO" id="GO:0016787">
    <property type="term" value="F:hydrolase activity"/>
    <property type="evidence" value="ECO:0007669"/>
    <property type="project" value="InterPro"/>
</dbReference>
<comment type="similarity">
    <text evidence="1 2">Belongs to the glutamine synthetase family.</text>
</comment>
<dbReference type="InterPro" id="IPR027303">
    <property type="entry name" value="Gln_synth_gly_rich_site"/>
</dbReference>
<comment type="caution">
    <text evidence="4">The sequence shown here is derived from an EMBL/GenBank/DDBJ whole genome shotgun (WGS) entry which is preliminary data.</text>
</comment>
<dbReference type="EMBL" id="JAUBYV010000012">
    <property type="protein sequence ID" value="KAK2623735.1"/>
    <property type="molecule type" value="Genomic_DNA"/>
</dbReference>
<organism evidence="4 5">
    <name type="scientific">Diplocarpon rosae</name>
    <dbReference type="NCBI Taxonomy" id="946125"/>
    <lineage>
        <taxon>Eukaryota</taxon>
        <taxon>Fungi</taxon>
        <taxon>Dikarya</taxon>
        <taxon>Ascomycota</taxon>
        <taxon>Pezizomycotina</taxon>
        <taxon>Leotiomycetes</taxon>
        <taxon>Helotiales</taxon>
        <taxon>Drepanopezizaceae</taxon>
        <taxon>Diplocarpon</taxon>
    </lineage>
</organism>
<dbReference type="InterPro" id="IPR014746">
    <property type="entry name" value="Gln_synth/guanido_kin_cat_dom"/>
</dbReference>
<dbReference type="Pfam" id="PF04909">
    <property type="entry name" value="Amidohydro_2"/>
    <property type="match status" value="1"/>
</dbReference>
<evidence type="ECO:0000259" key="3">
    <source>
        <dbReference type="PROSITE" id="PS51987"/>
    </source>
</evidence>
<dbReference type="Pfam" id="PF00120">
    <property type="entry name" value="Gln-synt_C"/>
    <property type="match status" value="1"/>
</dbReference>
<dbReference type="PANTHER" id="PTHR43383">
    <property type="entry name" value="NODULIN 6"/>
    <property type="match status" value="1"/>
</dbReference>
<dbReference type="InterPro" id="IPR006680">
    <property type="entry name" value="Amidohydro-rel"/>
</dbReference>
<dbReference type="InterPro" id="IPR032466">
    <property type="entry name" value="Metal_Hydrolase"/>
</dbReference>
<sequence>MENLIKVIKTTPIIDNHAHPLLIPSALSKYPLLAITTEAHGAALRATKSSLSHIRAVKQLSEVLRCPPTWDDVIKAIEAENSKPHHVWQKRCLEGIETILLDDGLDGKDDVYDYAWHDKLTRSECKKIVRIEKVAEEIINELFKNPELAPEDVFGGLREAFEMVIKDAIADPEVVGFKSVICYRTGLDIPAHLSAADIEETFVDHIAQLREDGVQAFRRIDNLPMNFYLVNKTAQLIARSSGPYKKPFQFHTGLGDNDITLTKSSPSQLQQFIEKFPSVPIVLLHASYPWTKEAGYLATVYDNVYADIGEVFPFLSKEGQENAVREILELCPTEKIMWSTDGHWFAETYLLAIIQVREALEKVLCEYVRDEVLTAPQAIRVVRDILFTTSNDLYSLGLELTPLPNNLPDSATTPFTNLPMKPKPSPGDDLHVLRSFSEENPNVNFLRLQYVDYTATLKVRVIPIKRALTLLQESPYLQTGITKCCLGILQNDVIIPSVTPVGEYKLQAIFASLRLGPHKGYASVQCEFREADGAEVSICPRSILRHTLEESRDLGLEFLVGFEIEVVFMSRSPTDGKLSRLFNSAGHAWMSGRTIQESTILDVLEEIYDTLEAAGISLEQFHPESGTGQYEFVLPAKPCLEAADALLQAREIIATVVARHSMRATLYPKPFSNMAGTASHVHISISSPGGDEKQLYETFYAGILKHLPSITAFTYSNPASYERMQDHCWAGGRWVAWGTQNRETALRKIEGSHFEIKVLDGLANIYFAMAAIVAAGTKGVRDKEKLVLGDCSVDPCLLSEDGRGVLGITTMLPEDLPTALSELQKDEVLISLLGKDFVERYLDIKNAEMTMLDSMEESERKAWIIERY</sequence>
<dbReference type="Gene3D" id="3.20.20.140">
    <property type="entry name" value="Metal-dependent hydrolases"/>
    <property type="match status" value="1"/>
</dbReference>
<dbReference type="SUPFAM" id="SSF55931">
    <property type="entry name" value="Glutamine synthetase/guanido kinase"/>
    <property type="match status" value="1"/>
</dbReference>
<reference evidence="4" key="1">
    <citation type="submission" date="2023-06" db="EMBL/GenBank/DDBJ databases">
        <title>Draft genome of Marssonina rosae.</title>
        <authorList>
            <person name="Cheng Q."/>
        </authorList>
    </citation>
    <scope>NUCLEOTIDE SEQUENCE</scope>
    <source>
        <strain evidence="4">R4</strain>
    </source>
</reference>
<keyword evidence="5" id="KW-1185">Reference proteome</keyword>
<evidence type="ECO:0000313" key="5">
    <source>
        <dbReference type="Proteomes" id="UP001285354"/>
    </source>
</evidence>
<dbReference type="AlphaFoldDB" id="A0AAD9SW11"/>
<dbReference type="PANTHER" id="PTHR43383:SF2">
    <property type="entry name" value="AMIDOHYDROLASE 2 FAMILY PROTEIN"/>
    <property type="match status" value="1"/>
</dbReference>
<dbReference type="PROSITE" id="PS51987">
    <property type="entry name" value="GS_CATALYTIC"/>
    <property type="match status" value="1"/>
</dbReference>
<dbReference type="Proteomes" id="UP001285354">
    <property type="component" value="Unassembled WGS sequence"/>
</dbReference>
<evidence type="ECO:0000256" key="2">
    <source>
        <dbReference type="RuleBase" id="RU000384"/>
    </source>
</evidence>
<name>A0AAD9SW11_9HELO</name>
<dbReference type="GO" id="GO:0004356">
    <property type="term" value="F:glutamine synthetase activity"/>
    <property type="evidence" value="ECO:0007669"/>
    <property type="project" value="InterPro"/>
</dbReference>
<dbReference type="SUPFAM" id="SSF51556">
    <property type="entry name" value="Metallo-dependent hydrolases"/>
    <property type="match status" value="1"/>
</dbReference>
<accession>A0AAD9SW11</accession>
<evidence type="ECO:0000313" key="4">
    <source>
        <dbReference type="EMBL" id="KAK2623735.1"/>
    </source>
</evidence>
<dbReference type="SMART" id="SM01230">
    <property type="entry name" value="Gln-synt_C"/>
    <property type="match status" value="1"/>
</dbReference>
<protein>
    <recommendedName>
        <fullName evidence="3">GS catalytic domain-containing protein</fullName>
    </recommendedName>
</protein>